<gene>
    <name evidence="1" type="ORF">EDB81DRAFT_597153</name>
</gene>
<keyword evidence="2" id="KW-1185">Reference proteome</keyword>
<feature type="non-terminal residue" evidence="1">
    <location>
        <position position="1"/>
    </location>
</feature>
<dbReference type="AlphaFoldDB" id="A0A9P9ICC4"/>
<name>A0A9P9ICC4_9HYPO</name>
<evidence type="ECO:0000313" key="1">
    <source>
        <dbReference type="EMBL" id="KAH7115606.1"/>
    </source>
</evidence>
<organism evidence="1 2">
    <name type="scientific">Dactylonectria macrodidyma</name>
    <dbReference type="NCBI Taxonomy" id="307937"/>
    <lineage>
        <taxon>Eukaryota</taxon>
        <taxon>Fungi</taxon>
        <taxon>Dikarya</taxon>
        <taxon>Ascomycota</taxon>
        <taxon>Pezizomycotina</taxon>
        <taxon>Sordariomycetes</taxon>
        <taxon>Hypocreomycetidae</taxon>
        <taxon>Hypocreales</taxon>
        <taxon>Nectriaceae</taxon>
        <taxon>Dactylonectria</taxon>
    </lineage>
</organism>
<reference evidence="1" key="1">
    <citation type="journal article" date="2021" name="Nat. Commun.">
        <title>Genetic determinants of endophytism in the Arabidopsis root mycobiome.</title>
        <authorList>
            <person name="Mesny F."/>
            <person name="Miyauchi S."/>
            <person name="Thiergart T."/>
            <person name="Pickel B."/>
            <person name="Atanasova L."/>
            <person name="Karlsson M."/>
            <person name="Huettel B."/>
            <person name="Barry K.W."/>
            <person name="Haridas S."/>
            <person name="Chen C."/>
            <person name="Bauer D."/>
            <person name="Andreopoulos W."/>
            <person name="Pangilinan J."/>
            <person name="LaButti K."/>
            <person name="Riley R."/>
            <person name="Lipzen A."/>
            <person name="Clum A."/>
            <person name="Drula E."/>
            <person name="Henrissat B."/>
            <person name="Kohler A."/>
            <person name="Grigoriev I.V."/>
            <person name="Martin F.M."/>
            <person name="Hacquard S."/>
        </authorList>
    </citation>
    <scope>NUCLEOTIDE SEQUENCE</scope>
    <source>
        <strain evidence="1">MPI-CAGE-AT-0147</strain>
    </source>
</reference>
<evidence type="ECO:0000313" key="2">
    <source>
        <dbReference type="Proteomes" id="UP000738349"/>
    </source>
</evidence>
<dbReference type="EMBL" id="JAGMUV010000030">
    <property type="protein sequence ID" value="KAH7115606.1"/>
    <property type="molecule type" value="Genomic_DNA"/>
</dbReference>
<dbReference type="OrthoDB" id="5598852at2759"/>
<protein>
    <submittedName>
        <fullName evidence="1">Uncharacterized protein</fullName>
    </submittedName>
</protein>
<accession>A0A9P9ICC4</accession>
<feature type="non-terminal residue" evidence="1">
    <location>
        <position position="104"/>
    </location>
</feature>
<sequence length="104" mass="11828">IIGICDWKDTTIGPFGTSLGVLETLLGIRTREDGWRYHVNQGELRDLFWKAFYSAMGPVSPEQMDRIEDARLVGMFLHNGFVYVNAEDQIPISEGSFNLKYLEA</sequence>
<comment type="caution">
    <text evidence="1">The sequence shown here is derived from an EMBL/GenBank/DDBJ whole genome shotgun (WGS) entry which is preliminary data.</text>
</comment>
<proteinExistence type="predicted"/>
<dbReference type="Proteomes" id="UP000738349">
    <property type="component" value="Unassembled WGS sequence"/>
</dbReference>